<dbReference type="EMBL" id="FOBF01000004">
    <property type="protein sequence ID" value="SEL31008.1"/>
    <property type="molecule type" value="Genomic_DNA"/>
</dbReference>
<name>A0A1H7P6J2_9ACTN</name>
<dbReference type="PANTHER" id="PTHR38594:SF1">
    <property type="entry name" value="PEP-DEPENDENT DIHYDROXYACETONE KINASE, PHOSPHORYL DONOR SUBUNIT DHAM"/>
    <property type="match status" value="1"/>
</dbReference>
<dbReference type="RefSeq" id="WP_055502961.1">
    <property type="nucleotide sequence ID" value="NZ_BBZG01000001.1"/>
</dbReference>
<evidence type="ECO:0000313" key="3">
    <source>
        <dbReference type="EMBL" id="SEL31008.1"/>
    </source>
</evidence>
<dbReference type="Proteomes" id="UP000198953">
    <property type="component" value="Unassembled WGS sequence"/>
</dbReference>
<dbReference type="GO" id="GO:0016020">
    <property type="term" value="C:membrane"/>
    <property type="evidence" value="ECO:0007669"/>
    <property type="project" value="InterPro"/>
</dbReference>
<organism evidence="3 4">
    <name type="scientific">Nonomuraea pusilla</name>
    <dbReference type="NCBI Taxonomy" id="46177"/>
    <lineage>
        <taxon>Bacteria</taxon>
        <taxon>Bacillati</taxon>
        <taxon>Actinomycetota</taxon>
        <taxon>Actinomycetes</taxon>
        <taxon>Streptosporangiales</taxon>
        <taxon>Streptosporangiaceae</taxon>
        <taxon>Nonomuraea</taxon>
    </lineage>
</organism>
<dbReference type="InterPro" id="IPR004701">
    <property type="entry name" value="PTS_EIIA_man-typ"/>
</dbReference>
<accession>A0A1H7P6J2</accession>
<sequence>MVGLVLVAHSAGLAVETAALARSVAGEDTPIAAAGGAAAGGLGTSVDVIEKALRTVEQGDGVVVIADLGSSVLSARLLEEPGRVVLADAPFVEGAIAAAVAAGGGAALADVLAAAEEARTFRKL</sequence>
<dbReference type="STRING" id="46177.SAMN05660976_02277"/>
<dbReference type="GO" id="GO:0009401">
    <property type="term" value="P:phosphoenolpyruvate-dependent sugar phosphotransferase system"/>
    <property type="evidence" value="ECO:0007669"/>
    <property type="project" value="InterPro"/>
</dbReference>
<dbReference type="GO" id="GO:0019563">
    <property type="term" value="P:glycerol catabolic process"/>
    <property type="evidence" value="ECO:0007669"/>
    <property type="project" value="InterPro"/>
</dbReference>
<dbReference type="PANTHER" id="PTHR38594">
    <property type="entry name" value="PEP-DEPENDENT DIHYDROXYACETONE KINASE, PHOSPHORYL DONOR SUBUNIT DHAM"/>
    <property type="match status" value="1"/>
</dbReference>
<protein>
    <submittedName>
        <fullName evidence="3">PTS-EIIA-like component DhaM of the dihydroxyacetone kinase DhaKLM complex</fullName>
    </submittedName>
</protein>
<keyword evidence="4" id="KW-1185">Reference proteome</keyword>
<dbReference type="PROSITE" id="PS51096">
    <property type="entry name" value="PTS_EIIA_TYPE_4"/>
    <property type="match status" value="1"/>
</dbReference>
<feature type="domain" description="PTS EIIA type-4" evidence="2">
    <location>
        <begin position="1"/>
        <end position="122"/>
    </location>
</feature>
<dbReference type="Gene3D" id="3.40.50.510">
    <property type="entry name" value="Phosphotransferase system, mannose-type IIA component"/>
    <property type="match status" value="1"/>
</dbReference>
<evidence type="ECO:0000313" key="4">
    <source>
        <dbReference type="Proteomes" id="UP000198953"/>
    </source>
</evidence>
<dbReference type="SUPFAM" id="SSF53062">
    <property type="entry name" value="PTS system fructose IIA component-like"/>
    <property type="match status" value="1"/>
</dbReference>
<evidence type="ECO:0000259" key="2">
    <source>
        <dbReference type="PROSITE" id="PS51096"/>
    </source>
</evidence>
<dbReference type="Pfam" id="PF03610">
    <property type="entry name" value="EIIA-man"/>
    <property type="match status" value="1"/>
</dbReference>
<dbReference type="GO" id="GO:0047324">
    <property type="term" value="F:phosphoenolpyruvate-glycerone phosphotransferase activity"/>
    <property type="evidence" value="ECO:0007669"/>
    <property type="project" value="InterPro"/>
</dbReference>
<dbReference type="InterPro" id="IPR039643">
    <property type="entry name" value="DhaM"/>
</dbReference>
<gene>
    <name evidence="3" type="ORF">SAMN05660976_02277</name>
</gene>
<reference evidence="3 4" key="1">
    <citation type="submission" date="2016-10" db="EMBL/GenBank/DDBJ databases">
        <authorList>
            <person name="de Groot N.N."/>
        </authorList>
    </citation>
    <scope>NUCLEOTIDE SEQUENCE [LARGE SCALE GENOMIC DNA]</scope>
    <source>
        <strain evidence="3 4">DSM 43357</strain>
    </source>
</reference>
<keyword evidence="3" id="KW-0418">Kinase</keyword>
<evidence type="ECO:0000256" key="1">
    <source>
        <dbReference type="ARBA" id="ARBA00022679"/>
    </source>
</evidence>
<keyword evidence="1" id="KW-0808">Transferase</keyword>
<dbReference type="AlphaFoldDB" id="A0A1H7P6J2"/>
<proteinExistence type="predicted"/>
<dbReference type="OrthoDB" id="350754at2"/>
<dbReference type="InterPro" id="IPR036662">
    <property type="entry name" value="PTS_EIIA_man-typ_sf"/>
</dbReference>